<keyword evidence="4" id="KW-0624">Polysaccharide degradation</keyword>
<proteinExistence type="inferred from homology"/>
<dbReference type="SUPFAM" id="SSF49899">
    <property type="entry name" value="Concanavalin A-like lectins/glucanases"/>
    <property type="match status" value="1"/>
</dbReference>
<protein>
    <recommendedName>
        <fullName evidence="8">Endoglucanase A</fullName>
    </recommendedName>
</protein>
<dbReference type="AlphaFoldDB" id="A0A1L9RBP5"/>
<feature type="signal peptide" evidence="5">
    <location>
        <begin position="1"/>
        <end position="16"/>
    </location>
</feature>
<dbReference type="PANTHER" id="PTHR34002">
    <property type="entry name" value="BLR1656 PROTEIN"/>
    <property type="match status" value="1"/>
</dbReference>
<dbReference type="Gene3D" id="2.60.120.180">
    <property type="match status" value="1"/>
</dbReference>
<evidence type="ECO:0000256" key="4">
    <source>
        <dbReference type="RuleBase" id="RU361163"/>
    </source>
</evidence>
<dbReference type="InterPro" id="IPR013319">
    <property type="entry name" value="GH11/12"/>
</dbReference>
<dbReference type="Pfam" id="PF01670">
    <property type="entry name" value="Glyco_hydro_12"/>
    <property type="match status" value="1"/>
</dbReference>
<dbReference type="PANTHER" id="PTHR34002:SF10">
    <property type="entry name" value="PUTATIVE-RELATED"/>
    <property type="match status" value="1"/>
</dbReference>
<dbReference type="InterPro" id="IPR013320">
    <property type="entry name" value="ConA-like_dom_sf"/>
</dbReference>
<dbReference type="VEuPathDB" id="FungiDB:ASPWEDRAFT_53944"/>
<comment type="similarity">
    <text evidence="1 4">Belongs to the glycosyl hydrolase 12 (cellulase H) family.</text>
</comment>
<evidence type="ECO:0000256" key="1">
    <source>
        <dbReference type="ARBA" id="ARBA00005519"/>
    </source>
</evidence>
<dbReference type="EMBL" id="KV878215">
    <property type="protein sequence ID" value="OJJ32287.1"/>
    <property type="molecule type" value="Genomic_DNA"/>
</dbReference>
<keyword evidence="2 5" id="KW-0732">Signal</keyword>
<dbReference type="STRING" id="1073089.A0A1L9RBP5"/>
<dbReference type="RefSeq" id="XP_040685964.1">
    <property type="nucleotide sequence ID" value="XM_040837977.1"/>
</dbReference>
<keyword evidence="7" id="KW-1185">Reference proteome</keyword>
<evidence type="ECO:0000256" key="3">
    <source>
        <dbReference type="ARBA" id="ARBA00023295"/>
    </source>
</evidence>
<feature type="chain" id="PRO_5012363486" description="Endoglucanase A" evidence="5">
    <location>
        <begin position="17"/>
        <end position="240"/>
    </location>
</feature>
<dbReference type="InterPro" id="IPR002594">
    <property type="entry name" value="GH12"/>
</dbReference>
<name>A0A1L9RBP5_ASPWE</name>
<dbReference type="FunFam" id="2.60.120.180:FF:000004">
    <property type="entry name" value="Endoglucanase A eglA"/>
    <property type="match status" value="1"/>
</dbReference>
<evidence type="ECO:0000313" key="7">
    <source>
        <dbReference type="Proteomes" id="UP000184383"/>
    </source>
</evidence>
<reference evidence="7" key="1">
    <citation type="journal article" date="2017" name="Genome Biol.">
        <title>Comparative genomics reveals high biological diversity and specific adaptations in the industrially and medically important fungal genus Aspergillus.</title>
        <authorList>
            <person name="de Vries R.P."/>
            <person name="Riley R."/>
            <person name="Wiebenga A."/>
            <person name="Aguilar-Osorio G."/>
            <person name="Amillis S."/>
            <person name="Uchima C.A."/>
            <person name="Anderluh G."/>
            <person name="Asadollahi M."/>
            <person name="Askin M."/>
            <person name="Barry K."/>
            <person name="Battaglia E."/>
            <person name="Bayram O."/>
            <person name="Benocci T."/>
            <person name="Braus-Stromeyer S.A."/>
            <person name="Caldana C."/>
            <person name="Canovas D."/>
            <person name="Cerqueira G.C."/>
            <person name="Chen F."/>
            <person name="Chen W."/>
            <person name="Choi C."/>
            <person name="Clum A."/>
            <person name="Dos Santos R.A."/>
            <person name="Damasio A.R."/>
            <person name="Diallinas G."/>
            <person name="Emri T."/>
            <person name="Fekete E."/>
            <person name="Flipphi M."/>
            <person name="Freyberg S."/>
            <person name="Gallo A."/>
            <person name="Gournas C."/>
            <person name="Habgood R."/>
            <person name="Hainaut M."/>
            <person name="Harispe M.L."/>
            <person name="Henrissat B."/>
            <person name="Hilden K.S."/>
            <person name="Hope R."/>
            <person name="Hossain A."/>
            <person name="Karabika E."/>
            <person name="Karaffa L."/>
            <person name="Karanyi Z."/>
            <person name="Krasevec N."/>
            <person name="Kuo A."/>
            <person name="Kusch H."/>
            <person name="LaButti K."/>
            <person name="Lagendijk E.L."/>
            <person name="Lapidus A."/>
            <person name="Levasseur A."/>
            <person name="Lindquist E."/>
            <person name="Lipzen A."/>
            <person name="Logrieco A.F."/>
            <person name="MacCabe A."/>
            <person name="Maekelae M.R."/>
            <person name="Malavazi I."/>
            <person name="Melin P."/>
            <person name="Meyer V."/>
            <person name="Mielnichuk N."/>
            <person name="Miskei M."/>
            <person name="Molnar A.P."/>
            <person name="Mule G."/>
            <person name="Ngan C.Y."/>
            <person name="Orejas M."/>
            <person name="Orosz E."/>
            <person name="Ouedraogo J.P."/>
            <person name="Overkamp K.M."/>
            <person name="Park H.-S."/>
            <person name="Perrone G."/>
            <person name="Piumi F."/>
            <person name="Punt P.J."/>
            <person name="Ram A.F."/>
            <person name="Ramon A."/>
            <person name="Rauscher S."/>
            <person name="Record E."/>
            <person name="Riano-Pachon D.M."/>
            <person name="Robert V."/>
            <person name="Roehrig J."/>
            <person name="Ruller R."/>
            <person name="Salamov A."/>
            <person name="Salih N.S."/>
            <person name="Samson R.A."/>
            <person name="Sandor E."/>
            <person name="Sanguinetti M."/>
            <person name="Schuetze T."/>
            <person name="Sepcic K."/>
            <person name="Shelest E."/>
            <person name="Sherlock G."/>
            <person name="Sophianopoulou V."/>
            <person name="Squina F.M."/>
            <person name="Sun H."/>
            <person name="Susca A."/>
            <person name="Todd R.B."/>
            <person name="Tsang A."/>
            <person name="Unkles S.E."/>
            <person name="van de Wiele N."/>
            <person name="van Rossen-Uffink D."/>
            <person name="Oliveira J.V."/>
            <person name="Vesth T.C."/>
            <person name="Visser J."/>
            <person name="Yu J.-H."/>
            <person name="Zhou M."/>
            <person name="Andersen M.R."/>
            <person name="Archer D.B."/>
            <person name="Baker S.E."/>
            <person name="Benoit I."/>
            <person name="Brakhage A.A."/>
            <person name="Braus G.H."/>
            <person name="Fischer R."/>
            <person name="Frisvad J.C."/>
            <person name="Goldman G.H."/>
            <person name="Houbraken J."/>
            <person name="Oakley B."/>
            <person name="Pocsi I."/>
            <person name="Scazzocchio C."/>
            <person name="Seiboth B."/>
            <person name="vanKuyk P.A."/>
            <person name="Wortman J."/>
            <person name="Dyer P.S."/>
            <person name="Grigoriev I.V."/>
        </authorList>
    </citation>
    <scope>NUCLEOTIDE SEQUENCE [LARGE SCALE GENOMIC DNA]</scope>
    <source>
        <strain evidence="7">DTO 134E9</strain>
    </source>
</reference>
<dbReference type="GO" id="GO:0000272">
    <property type="term" value="P:polysaccharide catabolic process"/>
    <property type="evidence" value="ECO:0007669"/>
    <property type="project" value="UniProtKB-KW"/>
</dbReference>
<dbReference type="OrthoDB" id="89349at2759"/>
<organism evidence="6 7">
    <name type="scientific">Aspergillus wentii DTO 134E9</name>
    <dbReference type="NCBI Taxonomy" id="1073089"/>
    <lineage>
        <taxon>Eukaryota</taxon>
        <taxon>Fungi</taxon>
        <taxon>Dikarya</taxon>
        <taxon>Ascomycota</taxon>
        <taxon>Pezizomycotina</taxon>
        <taxon>Eurotiomycetes</taxon>
        <taxon>Eurotiomycetidae</taxon>
        <taxon>Eurotiales</taxon>
        <taxon>Aspergillaceae</taxon>
        <taxon>Aspergillus</taxon>
        <taxon>Aspergillus subgen. Cremei</taxon>
    </lineage>
</organism>
<dbReference type="GO" id="GO:0008810">
    <property type="term" value="F:cellulase activity"/>
    <property type="evidence" value="ECO:0007669"/>
    <property type="project" value="InterPro"/>
</dbReference>
<evidence type="ECO:0000256" key="5">
    <source>
        <dbReference type="SAM" id="SignalP"/>
    </source>
</evidence>
<dbReference type="GeneID" id="63753825"/>
<accession>A0A1L9RBP5</accession>
<gene>
    <name evidence="6" type="ORF">ASPWEDRAFT_53944</name>
</gene>
<keyword evidence="4" id="KW-0378">Hydrolase</keyword>
<keyword evidence="4" id="KW-0119">Carbohydrate metabolism</keyword>
<sequence length="240" mass="26282">MKLPLILSTLVATAFSQKELCAQYDSASSPPYSVNNNLWGKDQGTGSQCVYVDNLSSSGAAWHTTWNWSGGEGTVKSYSNSGVTFEKKLVSDVSSIPTNVEWEQDNTNVNADVAYDLFTAADKNHATSSGDYELMIWLARYGTIQPIGTKIDSPTIGGHTWELWYGTTTQAGAEQKTYSFVSATPINSWKGDIKPFFDYITSKQNFPASSQYLTNLQFGTEPFTGGPVTFKVPQWTASVN</sequence>
<evidence type="ECO:0008006" key="8">
    <source>
        <dbReference type="Google" id="ProtNLM"/>
    </source>
</evidence>
<keyword evidence="3 4" id="KW-0326">Glycosidase</keyword>
<dbReference type="Proteomes" id="UP000184383">
    <property type="component" value="Unassembled WGS sequence"/>
</dbReference>
<evidence type="ECO:0000313" key="6">
    <source>
        <dbReference type="EMBL" id="OJJ32287.1"/>
    </source>
</evidence>
<evidence type="ECO:0000256" key="2">
    <source>
        <dbReference type="ARBA" id="ARBA00022729"/>
    </source>
</evidence>